<reference evidence="1 2" key="1">
    <citation type="submission" date="2022-10" db="EMBL/GenBank/DDBJ databases">
        <title>Draft genome sequence of Streptomyces sp. YSPA8.</title>
        <authorList>
            <person name="Moriuchi R."/>
            <person name="Dohra H."/>
            <person name="Yamamura H."/>
            <person name="Kodani S."/>
        </authorList>
    </citation>
    <scope>NUCLEOTIDE SEQUENCE [LARGE SCALE GENOMIC DNA]</scope>
    <source>
        <strain evidence="1 2">YSPA8</strain>
    </source>
</reference>
<name>A0ABQ5NYA4_9ACTN</name>
<keyword evidence="2" id="KW-1185">Reference proteome</keyword>
<dbReference type="Proteomes" id="UP001291653">
    <property type="component" value="Unassembled WGS sequence"/>
</dbReference>
<evidence type="ECO:0000313" key="1">
    <source>
        <dbReference type="EMBL" id="GLF95328.1"/>
    </source>
</evidence>
<dbReference type="EMBL" id="BSBI01000004">
    <property type="protein sequence ID" value="GLF95328.1"/>
    <property type="molecule type" value="Genomic_DNA"/>
</dbReference>
<comment type="caution">
    <text evidence="1">The sequence shown here is derived from an EMBL/GenBank/DDBJ whole genome shotgun (WGS) entry which is preliminary data.</text>
</comment>
<evidence type="ECO:0000313" key="2">
    <source>
        <dbReference type="Proteomes" id="UP001291653"/>
    </source>
</evidence>
<protein>
    <submittedName>
        <fullName evidence="1">Uncharacterized protein</fullName>
    </submittedName>
</protein>
<accession>A0ABQ5NYA4</accession>
<proteinExistence type="predicted"/>
<organism evidence="1 2">
    <name type="scientific">Streptomyces yaizuensis</name>
    <dbReference type="NCBI Taxonomy" id="2989713"/>
    <lineage>
        <taxon>Bacteria</taxon>
        <taxon>Bacillati</taxon>
        <taxon>Actinomycetota</taxon>
        <taxon>Actinomycetes</taxon>
        <taxon>Kitasatosporales</taxon>
        <taxon>Streptomycetaceae</taxon>
        <taxon>Streptomyces</taxon>
    </lineage>
</organism>
<gene>
    <name evidence="1" type="ORF">SYYSPA8_13545</name>
</gene>
<sequence>MDGVAADFHGTLRDRLGSRRYRCRAGAGS</sequence>